<dbReference type="EMBL" id="AP022213">
    <property type="protein sequence ID" value="BBT16817.1"/>
    <property type="molecule type" value="Genomic_DNA"/>
</dbReference>
<evidence type="ECO:0000313" key="1">
    <source>
        <dbReference type="EMBL" id="BBT16817.1"/>
    </source>
</evidence>
<dbReference type="Proteomes" id="UP000515591">
    <property type="component" value="Chromosome"/>
</dbReference>
<evidence type="ECO:0000313" key="4">
    <source>
        <dbReference type="Proteomes" id="UP000515591"/>
    </source>
</evidence>
<name>A0A1I0UJS5_9GAMM</name>
<reference evidence="1 4" key="1">
    <citation type="submission" date="2019-12" db="EMBL/GenBank/DDBJ databases">
        <title>complete genome sequences of Pseudomonas otitidis str. WP8-S17-CRE-03 isolated from wastewater treatment plant effluent.</title>
        <authorList>
            <person name="Sekizuka T."/>
            <person name="Itokawa K."/>
            <person name="Yatsu K."/>
            <person name="Inamine Y."/>
            <person name="Kuroda M."/>
        </authorList>
    </citation>
    <scope>NUCLEOTIDE SEQUENCE [LARGE SCALE GENOMIC DNA]</scope>
    <source>
        <strain evidence="1 4">WP8-S17-CRE-03</strain>
    </source>
</reference>
<dbReference type="NCBIfam" id="TIGR04160">
    <property type="entry name" value="methbact_MbnC"/>
    <property type="match status" value="1"/>
</dbReference>
<protein>
    <submittedName>
        <fullName evidence="2">Uncharacterized protein</fullName>
    </submittedName>
</protein>
<dbReference type="GeneID" id="57398135"/>
<evidence type="ECO:0000313" key="2">
    <source>
        <dbReference type="EMBL" id="BCA28941.1"/>
    </source>
</evidence>
<dbReference type="EMBL" id="AP022642">
    <property type="protein sequence ID" value="BCA28941.1"/>
    <property type="molecule type" value="Genomic_DNA"/>
</dbReference>
<dbReference type="Proteomes" id="UP000501237">
    <property type="component" value="Chromosome"/>
</dbReference>
<organism evidence="2 3">
    <name type="scientific">Metapseudomonas otitidis</name>
    <dbReference type="NCBI Taxonomy" id="319939"/>
    <lineage>
        <taxon>Bacteria</taxon>
        <taxon>Pseudomonadati</taxon>
        <taxon>Pseudomonadota</taxon>
        <taxon>Gammaproteobacteria</taxon>
        <taxon>Pseudomonadales</taxon>
        <taxon>Pseudomonadaceae</taxon>
        <taxon>Metapseudomonas</taxon>
    </lineage>
</organism>
<dbReference type="STRING" id="319939.SAMN05216263_114102"/>
<gene>
    <name evidence="2" type="ORF">PtoMrB4_29180</name>
    <name evidence="1" type="ORF">WP8S17C03_28660</name>
</gene>
<reference evidence="2 3" key="2">
    <citation type="journal article" date="2020" name="Microbiol. Resour. Announc.">
        <title>Complete genome sequence of Pseudomonas otitidis strain MrB4, isolated from Lake Biwa in Japan.</title>
        <authorList>
            <person name="Miyazaki K."/>
            <person name="Hase E."/>
            <person name="Maruya T."/>
        </authorList>
    </citation>
    <scope>NUCLEOTIDE SEQUENCE [LARGE SCALE GENOMIC DNA]</scope>
    <source>
        <strain evidence="2 3">MrB4</strain>
    </source>
</reference>
<proteinExistence type="predicted"/>
<dbReference type="KEGG" id="poj:PtoMrB4_29180"/>
<dbReference type="InterPro" id="IPR023973">
    <property type="entry name" value="MbnC-like"/>
</dbReference>
<dbReference type="NCBIfam" id="TIGR04061">
    <property type="entry name" value="AZL_007950_fam"/>
    <property type="match status" value="1"/>
</dbReference>
<sequence length="189" mass="21071">MADQPRTDSQLLAALYQPARQGDYPRDSRAFVRIDTSLRVYWHSLFDICPGLLALSGPDGLAIFRPFMAWAVEQGCSFNWAWYLWVDVWLQQSAFRDAVDDELRYSLMAASAARWATGDRSRQRGIVLGSAALPDLVCGWKASSLEAGRQVERFELEEPLPAPAAAFGYFTSATGDLSDGFPGWTDLPR</sequence>
<dbReference type="RefSeq" id="WP_083422416.1">
    <property type="nucleotide sequence ID" value="NZ_AP022213.1"/>
</dbReference>
<accession>A0A1I0UJS5</accession>
<evidence type="ECO:0000313" key="3">
    <source>
        <dbReference type="Proteomes" id="UP000501237"/>
    </source>
</evidence>
<dbReference type="AlphaFoldDB" id="A0A1I0UJS5"/>